<evidence type="ECO:0000256" key="5">
    <source>
        <dbReference type="ARBA" id="ARBA00023242"/>
    </source>
</evidence>
<evidence type="ECO:0000313" key="9">
    <source>
        <dbReference type="Proteomes" id="UP000634136"/>
    </source>
</evidence>
<dbReference type="SMART" id="SM01019">
    <property type="entry name" value="B3"/>
    <property type="match status" value="1"/>
</dbReference>
<dbReference type="EMBL" id="JAAIUW010000011">
    <property type="protein sequence ID" value="KAF7809822.1"/>
    <property type="molecule type" value="Genomic_DNA"/>
</dbReference>
<keyword evidence="2" id="KW-0805">Transcription regulation</keyword>
<dbReference type="PROSITE" id="PS50863">
    <property type="entry name" value="B3"/>
    <property type="match status" value="1"/>
</dbReference>
<protein>
    <submittedName>
        <fullName evidence="8">B3 domain-containing protein</fullName>
    </submittedName>
</protein>
<name>A0A834SXN7_9FABA</name>
<keyword evidence="4" id="KW-0804">Transcription</keyword>
<keyword evidence="3" id="KW-0238">DNA-binding</keyword>
<dbReference type="Pfam" id="PF02362">
    <property type="entry name" value="B3"/>
    <property type="match status" value="1"/>
</dbReference>
<comment type="subcellular location">
    <subcellularLocation>
        <location evidence="1">Nucleus</location>
    </subcellularLocation>
</comment>
<dbReference type="GO" id="GO:0003677">
    <property type="term" value="F:DNA binding"/>
    <property type="evidence" value="ECO:0007669"/>
    <property type="project" value="UniProtKB-KW"/>
</dbReference>
<dbReference type="Gene3D" id="2.40.330.10">
    <property type="entry name" value="DNA-binding pseudobarrel domain"/>
    <property type="match status" value="1"/>
</dbReference>
<dbReference type="PANTHER" id="PTHR31391:SF135">
    <property type="entry name" value="B3 DOMAIN-CONTAINING PROTEIN OS01G0234100-LIKE ISOFORM X1"/>
    <property type="match status" value="1"/>
</dbReference>
<dbReference type="GO" id="GO:0005634">
    <property type="term" value="C:nucleus"/>
    <property type="evidence" value="ECO:0007669"/>
    <property type="project" value="UniProtKB-SubCell"/>
</dbReference>
<keyword evidence="5" id="KW-0539">Nucleus</keyword>
<evidence type="ECO:0000256" key="2">
    <source>
        <dbReference type="ARBA" id="ARBA00023015"/>
    </source>
</evidence>
<accession>A0A834SXN7</accession>
<evidence type="ECO:0000256" key="6">
    <source>
        <dbReference type="SAM" id="MobiDB-lite"/>
    </source>
</evidence>
<dbReference type="Proteomes" id="UP000634136">
    <property type="component" value="Unassembled WGS sequence"/>
</dbReference>
<reference evidence="8" key="1">
    <citation type="submission" date="2020-09" db="EMBL/GenBank/DDBJ databases">
        <title>Genome-Enabled Discovery of Anthraquinone Biosynthesis in Senna tora.</title>
        <authorList>
            <person name="Kang S.-H."/>
            <person name="Pandey R.P."/>
            <person name="Lee C.-M."/>
            <person name="Sim J.-S."/>
            <person name="Jeong J.-T."/>
            <person name="Choi B.-S."/>
            <person name="Jung M."/>
            <person name="Ginzburg D."/>
            <person name="Zhao K."/>
            <person name="Won S.Y."/>
            <person name="Oh T.-J."/>
            <person name="Yu Y."/>
            <person name="Kim N.-H."/>
            <person name="Lee O.R."/>
            <person name="Lee T.-H."/>
            <person name="Bashyal P."/>
            <person name="Kim T.-S."/>
            <person name="Lee W.-H."/>
            <person name="Kawkins C."/>
            <person name="Kim C.-K."/>
            <person name="Kim J.S."/>
            <person name="Ahn B.O."/>
            <person name="Rhee S.Y."/>
            <person name="Sohng J.K."/>
        </authorList>
    </citation>
    <scope>NUCLEOTIDE SEQUENCE</scope>
    <source>
        <tissue evidence="8">Leaf</tissue>
    </source>
</reference>
<dbReference type="CDD" id="cd10017">
    <property type="entry name" value="B3_DNA"/>
    <property type="match status" value="1"/>
</dbReference>
<comment type="caution">
    <text evidence="8">The sequence shown here is derived from an EMBL/GenBank/DDBJ whole genome shotgun (WGS) entry which is preliminary data.</text>
</comment>
<evidence type="ECO:0000256" key="1">
    <source>
        <dbReference type="ARBA" id="ARBA00004123"/>
    </source>
</evidence>
<gene>
    <name evidence="8" type="ORF">G2W53_036565</name>
</gene>
<dbReference type="InterPro" id="IPR015300">
    <property type="entry name" value="DNA-bd_pseudobarrel_sf"/>
</dbReference>
<keyword evidence="9" id="KW-1185">Reference proteome</keyword>
<proteinExistence type="predicted"/>
<dbReference type="OrthoDB" id="1909330at2759"/>
<dbReference type="AlphaFoldDB" id="A0A834SXN7"/>
<evidence type="ECO:0000313" key="8">
    <source>
        <dbReference type="EMBL" id="KAF7809822.1"/>
    </source>
</evidence>
<feature type="compositionally biased region" description="Polar residues" evidence="6">
    <location>
        <begin position="1"/>
        <end position="12"/>
    </location>
</feature>
<feature type="region of interest" description="Disordered" evidence="6">
    <location>
        <begin position="1"/>
        <end position="28"/>
    </location>
</feature>
<dbReference type="PANTHER" id="PTHR31391">
    <property type="entry name" value="B3 DOMAIN-CONTAINING PROTEIN OS11G0197600-RELATED"/>
    <property type="match status" value="1"/>
</dbReference>
<evidence type="ECO:0000256" key="4">
    <source>
        <dbReference type="ARBA" id="ARBA00023163"/>
    </source>
</evidence>
<evidence type="ECO:0000256" key="3">
    <source>
        <dbReference type="ARBA" id="ARBA00023125"/>
    </source>
</evidence>
<dbReference type="InterPro" id="IPR003340">
    <property type="entry name" value="B3_DNA-bd"/>
</dbReference>
<evidence type="ECO:0000259" key="7">
    <source>
        <dbReference type="PROSITE" id="PS50863"/>
    </source>
</evidence>
<dbReference type="SUPFAM" id="SSF101936">
    <property type="entry name" value="DNA-binding pseudobarrel domain"/>
    <property type="match status" value="1"/>
</dbReference>
<feature type="domain" description="TF-B3" evidence="7">
    <location>
        <begin position="107"/>
        <end position="198"/>
    </location>
</feature>
<organism evidence="8 9">
    <name type="scientific">Senna tora</name>
    <dbReference type="NCBI Taxonomy" id="362788"/>
    <lineage>
        <taxon>Eukaryota</taxon>
        <taxon>Viridiplantae</taxon>
        <taxon>Streptophyta</taxon>
        <taxon>Embryophyta</taxon>
        <taxon>Tracheophyta</taxon>
        <taxon>Spermatophyta</taxon>
        <taxon>Magnoliopsida</taxon>
        <taxon>eudicotyledons</taxon>
        <taxon>Gunneridae</taxon>
        <taxon>Pentapetalae</taxon>
        <taxon>rosids</taxon>
        <taxon>fabids</taxon>
        <taxon>Fabales</taxon>
        <taxon>Fabaceae</taxon>
        <taxon>Caesalpinioideae</taxon>
        <taxon>Cassia clade</taxon>
        <taxon>Senna</taxon>
    </lineage>
</organism>
<sequence>MQEASTLGSQMQKVEDESDDNLTLAQLSKDKRNETVEYEHKLFNIKERSKHLSPRTKKAVSGQARNSFASFINVAVDGTSSRGKARSSAVIRAEEVQLNLEPGFPSFVKSLVRSHVTGCFWMGLPGLFCKNHLPDKDTTITVEDESGKEYELKYISYKTGLSAGWRHFSVVHKLQEGDALIFQLVKPTKFKNSVRKEFLISDPKYMVRHFISIHESLIIDLVTIRATGSRFNARTVKVALVSKRELYAVCAFECCVSMAMIKLVMPLVDNAQTRNAVASHSSKRKHDKSVPVVIPEKKKTRVSRLVPKVRQPAEQSENDSEKVRSEVLEGFFKPMLEFKDIKSFEHFSIIISGKPIDAEISKEVRNKYYKLCHSQQAFLHDNLIEGMNYKLIAGIISETVDIAEAIKRNTSSSEFAKWDKILRAFEHLGMEVEFLRRRIRRLVSISYETGAPGTKKYLERRTESSRANDEIKNVETKLEELKAACNDFGDYLESLKYK</sequence>
<dbReference type="InterPro" id="IPR044837">
    <property type="entry name" value="REM16-like"/>
</dbReference>